<name>A0A1G7RJ45_9FIRM</name>
<sequence>MSLLARFEGMAEFLFTEAFKKSASRLQPVEIAKELVKAMLKNKQVSISQVYVPNIYRVYLHSKDWGPIASFGDAFLIELSKYLFAEAERNGYTFLTKPAIELHSDETVSPRQMAIEVDFDDSIVVDWGEDDQETAKDNEQLQLNQSNWRESTTIFRDSVKNNLSVEGIAGRNSNYYIEIIEGPDMGQRFSLQDEEAIVGRHSQCNLVLRDPEISRRHLKIAPGGDNGWWLDDLGSTNGTFVNGQRITHHTTAPGDRITIGQSTLVIQRSPLP</sequence>
<dbReference type="PROSITE" id="PS50006">
    <property type="entry name" value="FHA_DOMAIN"/>
    <property type="match status" value="1"/>
</dbReference>
<proteinExistence type="predicted"/>
<dbReference type="InterPro" id="IPR032030">
    <property type="entry name" value="YscD_cytoplasmic_dom"/>
</dbReference>
<dbReference type="SUPFAM" id="SSF49879">
    <property type="entry name" value="SMAD/FHA domain"/>
    <property type="match status" value="1"/>
</dbReference>
<feature type="domain" description="FHA" evidence="1">
    <location>
        <begin position="196"/>
        <end position="246"/>
    </location>
</feature>
<reference evidence="3" key="1">
    <citation type="submission" date="2016-10" db="EMBL/GenBank/DDBJ databases">
        <authorList>
            <person name="Varghese N."/>
            <person name="Submissions S."/>
        </authorList>
    </citation>
    <scope>NUCLEOTIDE SEQUENCE [LARGE SCALE GENOMIC DNA]</scope>
    <source>
        <strain evidence="3">DSM 8344</strain>
    </source>
</reference>
<dbReference type="SMART" id="SM00240">
    <property type="entry name" value="FHA"/>
    <property type="match status" value="1"/>
</dbReference>
<dbReference type="InterPro" id="IPR000253">
    <property type="entry name" value="FHA_dom"/>
</dbReference>
<evidence type="ECO:0000259" key="1">
    <source>
        <dbReference type="PROSITE" id="PS50006"/>
    </source>
</evidence>
<evidence type="ECO:0000313" key="3">
    <source>
        <dbReference type="Proteomes" id="UP000198656"/>
    </source>
</evidence>
<protein>
    <submittedName>
        <fullName evidence="2">Inner membrane component of T3SS domain-containing protein</fullName>
    </submittedName>
</protein>
<dbReference type="PANTHER" id="PTHR23308">
    <property type="entry name" value="NUCLEAR INHIBITOR OF PROTEIN PHOSPHATASE-1"/>
    <property type="match status" value="1"/>
</dbReference>
<gene>
    <name evidence="2" type="ORF">SAMN05443529_10198</name>
</gene>
<dbReference type="CDD" id="cd00060">
    <property type="entry name" value="FHA"/>
    <property type="match status" value="1"/>
</dbReference>
<dbReference type="InterPro" id="IPR042287">
    <property type="entry name" value="FhaA_N_sf"/>
</dbReference>
<dbReference type="Pfam" id="PF16697">
    <property type="entry name" value="Yop-YscD_cpl"/>
    <property type="match status" value="1"/>
</dbReference>
<organism evidence="2 3">
    <name type="scientific">Desulfosporosinus hippei DSM 8344</name>
    <dbReference type="NCBI Taxonomy" id="1121419"/>
    <lineage>
        <taxon>Bacteria</taxon>
        <taxon>Bacillati</taxon>
        <taxon>Bacillota</taxon>
        <taxon>Clostridia</taxon>
        <taxon>Eubacteriales</taxon>
        <taxon>Desulfitobacteriaceae</taxon>
        <taxon>Desulfosporosinus</taxon>
    </lineage>
</organism>
<dbReference type="InterPro" id="IPR022128">
    <property type="entry name" value="FhaA_N"/>
</dbReference>
<dbReference type="Proteomes" id="UP000198656">
    <property type="component" value="Unassembled WGS sequence"/>
</dbReference>
<dbReference type="OrthoDB" id="9816434at2"/>
<keyword evidence="3" id="KW-1185">Reference proteome</keyword>
<dbReference type="Pfam" id="PF12401">
    <property type="entry name" value="FhaA_N"/>
    <property type="match status" value="1"/>
</dbReference>
<dbReference type="STRING" id="1121419.SAMN05443529_10198"/>
<dbReference type="RefSeq" id="WP_092328536.1">
    <property type="nucleotide sequence ID" value="NZ_FNCP01000001.1"/>
</dbReference>
<evidence type="ECO:0000313" key="2">
    <source>
        <dbReference type="EMBL" id="SDG10798.1"/>
    </source>
</evidence>
<dbReference type="AlphaFoldDB" id="A0A1G7RJ45"/>
<accession>A0A1G7RJ45</accession>
<dbReference type="InterPro" id="IPR008984">
    <property type="entry name" value="SMAD_FHA_dom_sf"/>
</dbReference>
<dbReference type="Gene3D" id="2.60.200.20">
    <property type="match status" value="1"/>
</dbReference>
<dbReference type="EMBL" id="FNCP01000001">
    <property type="protein sequence ID" value="SDG10798.1"/>
    <property type="molecule type" value="Genomic_DNA"/>
</dbReference>
<dbReference type="InterPro" id="IPR050923">
    <property type="entry name" value="Cell_Proc_Reg/RNA_Proc"/>
</dbReference>
<dbReference type="Gene3D" id="3.30.2320.60">
    <property type="entry name" value="FhaA, phosphopeptide-binding domain (DUF3662)"/>
    <property type="match status" value="1"/>
</dbReference>